<feature type="transmembrane region" description="Helical" evidence="1">
    <location>
        <begin position="59"/>
        <end position="79"/>
    </location>
</feature>
<sequence length="178" mass="19246">MILAIIIACEIGFWVLIIAGLIVRYVLGRRRAGLVLLALTPLVDLILLVATVLDLRSGATAGTAHGLAAVYLGISIAYGHKMIGWADTRFAHRFSDGPRPTRLYGMTYAQECWKDVVRTVAAALIAAGFLYLLSALVGDPGRTAALAGFYPILGLIVLIDLVWAIGYTLWPRRQPSQV</sequence>
<evidence type="ECO:0000313" key="2">
    <source>
        <dbReference type="EMBL" id="TYD00769.1"/>
    </source>
</evidence>
<keyword evidence="1" id="KW-1133">Transmembrane helix</keyword>
<evidence type="ECO:0000313" key="3">
    <source>
        <dbReference type="Proteomes" id="UP000323410"/>
    </source>
</evidence>
<keyword evidence="3" id="KW-1185">Reference proteome</keyword>
<dbReference type="AlphaFoldDB" id="A0A5D0XVR6"/>
<dbReference type="Proteomes" id="UP000323410">
    <property type="component" value="Unassembled WGS sequence"/>
</dbReference>
<feature type="transmembrane region" description="Helical" evidence="1">
    <location>
        <begin position="149"/>
        <end position="170"/>
    </location>
</feature>
<accession>A0A5D0XVR6</accession>
<evidence type="ECO:0000256" key="1">
    <source>
        <dbReference type="SAM" id="Phobius"/>
    </source>
</evidence>
<comment type="caution">
    <text evidence="2">The sequence shown here is derived from an EMBL/GenBank/DDBJ whole genome shotgun (WGS) entry which is preliminary data.</text>
</comment>
<dbReference type="EMBL" id="VSLD01000001">
    <property type="protein sequence ID" value="TYD00769.1"/>
    <property type="molecule type" value="Genomic_DNA"/>
</dbReference>
<reference evidence="2 3" key="1">
    <citation type="submission" date="2019-08" db="EMBL/GenBank/DDBJ databases">
        <title>Genone of Arthrobacter echini P9.</title>
        <authorList>
            <person name="Bowman J.P."/>
        </authorList>
    </citation>
    <scope>NUCLEOTIDE SEQUENCE [LARGE SCALE GENOMIC DNA]</scope>
    <source>
        <strain evidence="2 3">P9</strain>
    </source>
</reference>
<organism evidence="2 3">
    <name type="scientific">Arthrobacter echini</name>
    <dbReference type="NCBI Taxonomy" id="1529066"/>
    <lineage>
        <taxon>Bacteria</taxon>
        <taxon>Bacillati</taxon>
        <taxon>Actinomycetota</taxon>
        <taxon>Actinomycetes</taxon>
        <taxon>Micrococcales</taxon>
        <taxon>Micrococcaceae</taxon>
        <taxon>Arthrobacter</taxon>
    </lineage>
</organism>
<feature type="transmembrane region" description="Helical" evidence="1">
    <location>
        <begin position="34"/>
        <end position="53"/>
    </location>
</feature>
<name>A0A5D0XVR6_9MICC</name>
<protein>
    <submittedName>
        <fullName evidence="2">Uncharacterized protein</fullName>
    </submittedName>
</protein>
<keyword evidence="1" id="KW-0472">Membrane</keyword>
<proteinExistence type="predicted"/>
<feature type="transmembrane region" description="Helical" evidence="1">
    <location>
        <begin position="116"/>
        <end position="137"/>
    </location>
</feature>
<gene>
    <name evidence="2" type="ORF">FQ377_03060</name>
</gene>
<feature type="transmembrane region" description="Helical" evidence="1">
    <location>
        <begin position="6"/>
        <end position="27"/>
    </location>
</feature>
<keyword evidence="1" id="KW-0812">Transmembrane</keyword>
<dbReference type="OrthoDB" id="2082317at2"/>